<sequence length="276" mass="31293">MKVDYPKNIDDEFDAADESEGGLSLMNPTSTSAFIYRIRFAEICREVVDTIPAVFLESTHQVAQTLDYEAILSLDRKLQLFIHSLPYFFPLDQSSIQQRQGICRQRPYIAWQRVMLHLSIHGCICRLHRLFHLEGIRNRKYADSREMCIRSAEAVLDLQRSLDNYVYIATITLARDLSLKPHAPGADSRKNEVLASCQMLEKSKHELAPLRQAIQRNTQTLLAILHNKQSVSKSQQGTELGPIPNDPNSRPNAAIREAAEQRVDSLSAGRTTPVPQ</sequence>
<evidence type="ECO:0000256" key="1">
    <source>
        <dbReference type="ARBA" id="ARBA00004123"/>
    </source>
</evidence>
<dbReference type="AlphaFoldDB" id="A0A5N7CTH0"/>
<evidence type="ECO:0000256" key="3">
    <source>
        <dbReference type="ARBA" id="ARBA00023163"/>
    </source>
</evidence>
<evidence type="ECO:0000313" key="7">
    <source>
        <dbReference type="Proteomes" id="UP000325579"/>
    </source>
</evidence>
<evidence type="ECO:0000256" key="4">
    <source>
        <dbReference type="ARBA" id="ARBA00023242"/>
    </source>
</evidence>
<keyword evidence="4" id="KW-0539">Nucleus</keyword>
<dbReference type="PANTHER" id="PTHR31001:SF90">
    <property type="entry name" value="CENTROMERE DNA-BINDING PROTEIN COMPLEX CBF3 SUBUNIT B"/>
    <property type="match status" value="1"/>
</dbReference>
<gene>
    <name evidence="6" type="ORF">BDV37DRAFT_289417</name>
</gene>
<keyword evidence="7" id="KW-1185">Reference proteome</keyword>
<keyword evidence="2" id="KW-0805">Transcription regulation</keyword>
<dbReference type="GO" id="GO:0005634">
    <property type="term" value="C:nucleus"/>
    <property type="evidence" value="ECO:0007669"/>
    <property type="project" value="UniProtKB-SubCell"/>
</dbReference>
<proteinExistence type="predicted"/>
<evidence type="ECO:0000256" key="2">
    <source>
        <dbReference type="ARBA" id="ARBA00023015"/>
    </source>
</evidence>
<reference evidence="6 7" key="1">
    <citation type="submission" date="2019-04" db="EMBL/GenBank/DDBJ databases">
        <authorList>
            <consortium name="DOE Joint Genome Institute"/>
            <person name="Mondo S."/>
            <person name="Kjaerbolling I."/>
            <person name="Vesth T."/>
            <person name="Frisvad J.C."/>
            <person name="Nybo J.L."/>
            <person name="Theobald S."/>
            <person name="Kildgaard S."/>
            <person name="Isbrandt T."/>
            <person name="Kuo A."/>
            <person name="Sato A."/>
            <person name="Lyhne E.K."/>
            <person name="Kogle M.E."/>
            <person name="Wiebenga A."/>
            <person name="Kun R.S."/>
            <person name="Lubbers R.J."/>
            <person name="Makela M.R."/>
            <person name="Barry K."/>
            <person name="Chovatia M."/>
            <person name="Clum A."/>
            <person name="Daum C."/>
            <person name="Haridas S."/>
            <person name="He G."/>
            <person name="LaButti K."/>
            <person name="Lipzen A."/>
            <person name="Riley R."/>
            <person name="Salamov A."/>
            <person name="Simmons B.A."/>
            <person name="Magnuson J.K."/>
            <person name="Henrissat B."/>
            <person name="Mortensen U.H."/>
            <person name="Larsen T.O."/>
            <person name="Devries R.P."/>
            <person name="Grigoriev I.V."/>
            <person name="Machida M."/>
            <person name="Baker S.E."/>
            <person name="Andersen M.R."/>
            <person name="Cantor M.N."/>
            <person name="Hua S.X."/>
        </authorList>
    </citation>
    <scope>NUCLEOTIDE SEQUENCE [LARGE SCALE GENOMIC DNA]</scope>
    <source>
        <strain evidence="6 7">CBS 119388</strain>
    </source>
</reference>
<dbReference type="GeneID" id="43673150"/>
<accession>A0A5N7CTH0</accession>
<dbReference type="CDD" id="cd12148">
    <property type="entry name" value="fungal_TF_MHR"/>
    <property type="match status" value="1"/>
</dbReference>
<comment type="subcellular location">
    <subcellularLocation>
        <location evidence="1">Nucleus</location>
    </subcellularLocation>
</comment>
<dbReference type="PANTHER" id="PTHR31001">
    <property type="entry name" value="UNCHARACTERIZED TRANSCRIPTIONAL REGULATORY PROTEIN"/>
    <property type="match status" value="1"/>
</dbReference>
<protein>
    <submittedName>
        <fullName evidence="6">Uncharacterized protein</fullName>
    </submittedName>
</protein>
<keyword evidence="3" id="KW-0804">Transcription</keyword>
<dbReference type="Proteomes" id="UP000325579">
    <property type="component" value="Unassembled WGS sequence"/>
</dbReference>
<feature type="region of interest" description="Disordered" evidence="5">
    <location>
        <begin position="230"/>
        <end position="276"/>
    </location>
</feature>
<evidence type="ECO:0000256" key="5">
    <source>
        <dbReference type="SAM" id="MobiDB-lite"/>
    </source>
</evidence>
<evidence type="ECO:0000313" key="6">
    <source>
        <dbReference type="EMBL" id="KAE8397465.1"/>
    </source>
</evidence>
<name>A0A5N7CTH0_9EURO</name>
<organism evidence="6 7">
    <name type="scientific">Aspergillus pseudonomiae</name>
    <dbReference type="NCBI Taxonomy" id="1506151"/>
    <lineage>
        <taxon>Eukaryota</taxon>
        <taxon>Fungi</taxon>
        <taxon>Dikarya</taxon>
        <taxon>Ascomycota</taxon>
        <taxon>Pezizomycotina</taxon>
        <taxon>Eurotiomycetes</taxon>
        <taxon>Eurotiomycetidae</taxon>
        <taxon>Eurotiales</taxon>
        <taxon>Aspergillaceae</taxon>
        <taxon>Aspergillus</taxon>
        <taxon>Aspergillus subgen. Circumdati</taxon>
    </lineage>
</organism>
<dbReference type="RefSeq" id="XP_031934784.1">
    <property type="nucleotide sequence ID" value="XM_032088459.1"/>
</dbReference>
<dbReference type="InterPro" id="IPR050613">
    <property type="entry name" value="Sec_Metabolite_Reg"/>
</dbReference>
<dbReference type="OrthoDB" id="3014581at2759"/>
<dbReference type="EMBL" id="ML736894">
    <property type="protein sequence ID" value="KAE8397465.1"/>
    <property type="molecule type" value="Genomic_DNA"/>
</dbReference>